<name>A0A8D5UF94_9BACL</name>
<dbReference type="Gene3D" id="1.10.260.40">
    <property type="entry name" value="lambda repressor-like DNA-binding domains"/>
    <property type="match status" value="1"/>
</dbReference>
<dbReference type="SUPFAM" id="SSF47413">
    <property type="entry name" value="lambda repressor-like DNA-binding domains"/>
    <property type="match status" value="1"/>
</dbReference>
<dbReference type="Pfam" id="PF00356">
    <property type="entry name" value="LacI"/>
    <property type="match status" value="1"/>
</dbReference>
<evidence type="ECO:0000256" key="1">
    <source>
        <dbReference type="ARBA" id="ARBA00023015"/>
    </source>
</evidence>
<keyword evidence="1" id="KW-0805">Transcription regulation</keyword>
<dbReference type="InterPro" id="IPR010982">
    <property type="entry name" value="Lambda_DNA-bd_dom_sf"/>
</dbReference>
<evidence type="ECO:0000256" key="2">
    <source>
        <dbReference type="ARBA" id="ARBA00023125"/>
    </source>
</evidence>
<evidence type="ECO:0000256" key="3">
    <source>
        <dbReference type="ARBA" id="ARBA00023163"/>
    </source>
</evidence>
<evidence type="ECO:0000313" key="6">
    <source>
        <dbReference type="Proteomes" id="UP000677436"/>
    </source>
</evidence>
<dbReference type="Pfam" id="PF13377">
    <property type="entry name" value="Peripla_BP_3"/>
    <property type="match status" value="1"/>
</dbReference>
<reference evidence="5" key="1">
    <citation type="journal article" date="2013" name="Int. J. Syst. Evol. Microbiol.">
        <title>Polycladomyces abyssicola gen. nov., sp. nov., a thermophilic filamentous bacterium isolated from hemipelagic sediment.</title>
        <authorList>
            <person name="Tsubouchi T."/>
            <person name="Shimane Y."/>
            <person name="Mori K."/>
            <person name="Usui K."/>
            <person name="Hiraki T."/>
            <person name="Tame A."/>
            <person name="Uematsu K."/>
            <person name="Maruyama T."/>
            <person name="Hatada Y."/>
        </authorList>
    </citation>
    <scope>NUCLEOTIDE SEQUENCE</scope>
    <source>
        <strain evidence="5">JIR-001</strain>
    </source>
</reference>
<dbReference type="GO" id="GO:0000976">
    <property type="term" value="F:transcription cis-regulatory region binding"/>
    <property type="evidence" value="ECO:0007669"/>
    <property type="project" value="TreeGrafter"/>
</dbReference>
<dbReference type="Proteomes" id="UP000677436">
    <property type="component" value="Chromosome"/>
</dbReference>
<evidence type="ECO:0000313" key="5">
    <source>
        <dbReference type="EMBL" id="BCU80932.1"/>
    </source>
</evidence>
<dbReference type="SUPFAM" id="SSF53822">
    <property type="entry name" value="Periplasmic binding protein-like I"/>
    <property type="match status" value="1"/>
</dbReference>
<dbReference type="InterPro" id="IPR000843">
    <property type="entry name" value="HTH_LacI"/>
</dbReference>
<sequence length="335" mass="37432">MSVTIKDIAKRAGVSITTVSRALNGYPDIHPRTRERVLRIADEMNFRPNAVARSLVMKKSKTIGLIISELTCSSSSHHFIFDIIRGVHDQAVLMGYDVILSATSPYQQQEISYMELCTRRQLDGVLLMGVRTDDRYLQEVLDASVPCVLIDVPLVSKTCGHVMVDNVRGARMAVQHLVDLGHRRIGMINGHRQAYVSFDRLKGYRQALEENGLTFDPDQVFDGDFKEDAGIEGVSRLLDRFPDMTALFCASDMIAVGAIRALHQWGKRVPEDVAVVGYDDIDLVRYTHPPLTTVHQPRYQMGTKAAELLVRLLSGGEGEAVVLEPQLMVRESTIR</sequence>
<dbReference type="PROSITE" id="PS00356">
    <property type="entry name" value="HTH_LACI_1"/>
    <property type="match status" value="1"/>
</dbReference>
<evidence type="ECO:0000259" key="4">
    <source>
        <dbReference type="PROSITE" id="PS50932"/>
    </source>
</evidence>
<proteinExistence type="predicted"/>
<dbReference type="InterPro" id="IPR046335">
    <property type="entry name" value="LacI/GalR-like_sensor"/>
</dbReference>
<dbReference type="PANTHER" id="PTHR30146:SF109">
    <property type="entry name" value="HTH-TYPE TRANSCRIPTIONAL REGULATOR GALS"/>
    <property type="match status" value="1"/>
</dbReference>
<dbReference type="CDD" id="cd01392">
    <property type="entry name" value="HTH_LacI"/>
    <property type="match status" value="1"/>
</dbReference>
<keyword evidence="6" id="KW-1185">Reference proteome</keyword>
<organism evidence="5 6">
    <name type="scientific">Polycladomyces abyssicola</name>
    <dbReference type="NCBI Taxonomy" id="1125966"/>
    <lineage>
        <taxon>Bacteria</taxon>
        <taxon>Bacillati</taxon>
        <taxon>Bacillota</taxon>
        <taxon>Bacilli</taxon>
        <taxon>Bacillales</taxon>
        <taxon>Thermoactinomycetaceae</taxon>
        <taxon>Polycladomyces</taxon>
    </lineage>
</organism>
<feature type="domain" description="HTH lacI-type" evidence="4">
    <location>
        <begin position="3"/>
        <end position="57"/>
    </location>
</feature>
<protein>
    <submittedName>
        <fullName evidence="5">LacI family transcriptional regulator</fullName>
    </submittedName>
</protein>
<dbReference type="KEGG" id="pabs:JIR001_07150"/>
<dbReference type="RefSeq" id="WP_212774235.1">
    <property type="nucleotide sequence ID" value="NZ_AP024601.1"/>
</dbReference>
<dbReference type="GO" id="GO:0003700">
    <property type="term" value="F:DNA-binding transcription factor activity"/>
    <property type="evidence" value="ECO:0007669"/>
    <property type="project" value="TreeGrafter"/>
</dbReference>
<dbReference type="EMBL" id="AP024601">
    <property type="protein sequence ID" value="BCU80932.1"/>
    <property type="molecule type" value="Genomic_DNA"/>
</dbReference>
<dbReference type="InterPro" id="IPR028082">
    <property type="entry name" value="Peripla_BP_I"/>
</dbReference>
<dbReference type="SMART" id="SM00354">
    <property type="entry name" value="HTH_LACI"/>
    <property type="match status" value="1"/>
</dbReference>
<dbReference type="PROSITE" id="PS50932">
    <property type="entry name" value="HTH_LACI_2"/>
    <property type="match status" value="1"/>
</dbReference>
<dbReference type="PANTHER" id="PTHR30146">
    <property type="entry name" value="LACI-RELATED TRANSCRIPTIONAL REPRESSOR"/>
    <property type="match status" value="1"/>
</dbReference>
<dbReference type="AlphaFoldDB" id="A0A8D5UF94"/>
<accession>A0A8D5UF94</accession>
<keyword evidence="2" id="KW-0238">DNA-binding</keyword>
<reference evidence="5" key="2">
    <citation type="journal article" date="2021" name="Microbiol. Resour. Announc.">
        <title>Complete Genome Sequence of Polycladomyces abyssicola JIR-001T, Isolated from Hemipelagic Sediment in Deep Seawater.</title>
        <authorList>
            <person name="Tsubouchi T."/>
            <person name="Kaneko Y."/>
        </authorList>
    </citation>
    <scope>NUCLEOTIDE SEQUENCE</scope>
    <source>
        <strain evidence="5">JIR-001</strain>
    </source>
</reference>
<keyword evidence="3" id="KW-0804">Transcription</keyword>
<dbReference type="PRINTS" id="PR00036">
    <property type="entry name" value="HTHLACI"/>
</dbReference>
<gene>
    <name evidence="5" type="ORF">JIR001_07150</name>
</gene>
<dbReference type="Gene3D" id="3.40.50.2300">
    <property type="match status" value="2"/>
</dbReference>
<dbReference type="CDD" id="cd06267">
    <property type="entry name" value="PBP1_LacI_sugar_binding-like"/>
    <property type="match status" value="1"/>
</dbReference>